<evidence type="ECO:0000259" key="2">
    <source>
        <dbReference type="Pfam" id="PF13808"/>
    </source>
</evidence>
<dbReference type="InterPro" id="IPR032806">
    <property type="entry name" value="YbfD_N"/>
</dbReference>
<evidence type="ECO:0000313" key="3">
    <source>
        <dbReference type="EMBL" id="MDT0248602.1"/>
    </source>
</evidence>
<feature type="chain" id="PRO_5042094749" evidence="1">
    <location>
        <begin position="19"/>
        <end position="142"/>
    </location>
</feature>
<dbReference type="PROSITE" id="PS51257">
    <property type="entry name" value="PROKAR_LIPOPROTEIN"/>
    <property type="match status" value="1"/>
</dbReference>
<sequence>MRHCLFTVLSLAVTGVLAGCRSLTAIWEHTNDLPPSDLRSLGLEAGQALPSESTIRRVRQGLDPTDLNTRLRSWLCTRTGTVEGRTVIAVDAKTVRGARLGQASAPHLLSALDHATGAVLTQARVADKSNQRSPLSESFSSP</sequence>
<keyword evidence="1" id="KW-0732">Signal</keyword>
<gene>
    <name evidence="3" type="ORF">RMW62_05835</name>
</gene>
<protein>
    <submittedName>
        <fullName evidence="3">Transposase family protein</fullName>
    </submittedName>
</protein>
<dbReference type="EMBL" id="JAMZMH010000005">
    <property type="protein sequence ID" value="MDT0248602.1"/>
    <property type="molecule type" value="Genomic_DNA"/>
</dbReference>
<dbReference type="Proteomes" id="UP001180729">
    <property type="component" value="Unassembled WGS sequence"/>
</dbReference>
<feature type="signal peptide" evidence="1">
    <location>
        <begin position="1"/>
        <end position="18"/>
    </location>
</feature>
<feature type="domain" description="H repeat-associated protein N-terminal" evidence="2">
    <location>
        <begin position="2"/>
        <end position="75"/>
    </location>
</feature>
<evidence type="ECO:0000256" key="1">
    <source>
        <dbReference type="SAM" id="SignalP"/>
    </source>
</evidence>
<organism evidence="3 4">
    <name type="scientific">Actinomyces oris</name>
    <dbReference type="NCBI Taxonomy" id="544580"/>
    <lineage>
        <taxon>Bacteria</taxon>
        <taxon>Bacillati</taxon>
        <taxon>Actinomycetota</taxon>
        <taxon>Actinomycetes</taxon>
        <taxon>Actinomycetales</taxon>
        <taxon>Actinomycetaceae</taxon>
        <taxon>Actinomyces</taxon>
    </lineage>
</organism>
<dbReference type="RefSeq" id="WP_311372565.1">
    <property type="nucleotide sequence ID" value="NZ_JAMZMH010000005.1"/>
</dbReference>
<comment type="caution">
    <text evidence="3">The sequence shown here is derived from an EMBL/GenBank/DDBJ whole genome shotgun (WGS) entry which is preliminary data.</text>
</comment>
<dbReference type="AlphaFoldDB" id="A0AAE4K287"/>
<dbReference type="Pfam" id="PF13808">
    <property type="entry name" value="DDE_Tnp_1_assoc"/>
    <property type="match status" value="1"/>
</dbReference>
<proteinExistence type="predicted"/>
<reference evidence="3" key="1">
    <citation type="submission" date="2022-06" db="EMBL/GenBank/DDBJ databases">
        <title>Draft Genome Sequences of Three Actinomyces oris Strains, Isolated from Healthy Human Feces.</title>
        <authorList>
            <person name="Ye Y."/>
            <person name="Liu C."/>
            <person name="Zhao J."/>
            <person name="Xu J."/>
            <person name="Huang H."/>
            <person name="Wang B."/>
            <person name="Wei J."/>
            <person name="Jing X."/>
        </authorList>
    </citation>
    <scope>NUCLEOTIDE SEQUENCE</scope>
    <source>
        <strain evidence="3">CNGBCC1803368</strain>
    </source>
</reference>
<evidence type="ECO:0000313" key="4">
    <source>
        <dbReference type="Proteomes" id="UP001180729"/>
    </source>
</evidence>
<accession>A0AAE4K287</accession>
<name>A0AAE4K287_9ACTO</name>